<dbReference type="Gene3D" id="3.40.720.10">
    <property type="entry name" value="Alkaline Phosphatase, subunit A"/>
    <property type="match status" value="1"/>
</dbReference>
<evidence type="ECO:0000256" key="3">
    <source>
        <dbReference type="ARBA" id="ARBA00022519"/>
    </source>
</evidence>
<evidence type="ECO:0000256" key="2">
    <source>
        <dbReference type="ARBA" id="ARBA00022475"/>
    </source>
</evidence>
<evidence type="ECO:0000256" key="7">
    <source>
        <dbReference type="ARBA" id="ARBA00023136"/>
    </source>
</evidence>
<dbReference type="PANTHER" id="PTHR30443">
    <property type="entry name" value="INNER MEMBRANE PROTEIN"/>
    <property type="match status" value="1"/>
</dbReference>
<dbReference type="GO" id="GO:0016740">
    <property type="term" value="F:transferase activity"/>
    <property type="evidence" value="ECO:0007669"/>
    <property type="project" value="UniProtKB-KW"/>
</dbReference>
<dbReference type="SUPFAM" id="SSF53649">
    <property type="entry name" value="Alkaline phosphatase-like"/>
    <property type="match status" value="1"/>
</dbReference>
<keyword evidence="6 8" id="KW-1133">Transmembrane helix</keyword>
<feature type="transmembrane region" description="Helical" evidence="8">
    <location>
        <begin position="78"/>
        <end position="97"/>
    </location>
</feature>
<dbReference type="InterPro" id="IPR040423">
    <property type="entry name" value="PEA_transferase"/>
</dbReference>
<keyword evidence="5 8" id="KW-0812">Transmembrane</keyword>
<feature type="transmembrane region" description="Helical" evidence="8">
    <location>
        <begin position="149"/>
        <end position="168"/>
    </location>
</feature>
<evidence type="ECO:0000256" key="1">
    <source>
        <dbReference type="ARBA" id="ARBA00004429"/>
    </source>
</evidence>
<dbReference type="Pfam" id="PF00884">
    <property type="entry name" value="Sulfatase"/>
    <property type="match status" value="1"/>
</dbReference>
<accession>A0ABN0XCW8</accession>
<name>A0ABN0XCW8_9ALTE</name>
<dbReference type="EMBL" id="BAAAEI010000014">
    <property type="protein sequence ID" value="GAA0360831.1"/>
    <property type="molecule type" value="Genomic_DNA"/>
</dbReference>
<dbReference type="InterPro" id="IPR012549">
    <property type="entry name" value="EptA-like_N"/>
</dbReference>
<dbReference type="Proteomes" id="UP001501757">
    <property type="component" value="Unassembled WGS sequence"/>
</dbReference>
<dbReference type="RefSeq" id="WP_343845479.1">
    <property type="nucleotide sequence ID" value="NZ_BAAAEI010000014.1"/>
</dbReference>
<reference evidence="11 12" key="1">
    <citation type="journal article" date="2019" name="Int. J. Syst. Evol. Microbiol.">
        <title>The Global Catalogue of Microorganisms (GCM) 10K type strain sequencing project: providing services to taxonomists for standard genome sequencing and annotation.</title>
        <authorList>
            <consortium name="The Broad Institute Genomics Platform"/>
            <consortium name="The Broad Institute Genome Sequencing Center for Infectious Disease"/>
            <person name="Wu L."/>
            <person name="Ma J."/>
        </authorList>
    </citation>
    <scope>NUCLEOTIDE SEQUENCE [LARGE SCALE GENOMIC DNA]</scope>
    <source>
        <strain evidence="11 12">JCM 13378</strain>
    </source>
</reference>
<dbReference type="CDD" id="cd16017">
    <property type="entry name" value="LptA"/>
    <property type="match status" value="1"/>
</dbReference>
<evidence type="ECO:0000256" key="6">
    <source>
        <dbReference type="ARBA" id="ARBA00022989"/>
    </source>
</evidence>
<comment type="subcellular location">
    <subcellularLocation>
        <location evidence="1">Cell inner membrane</location>
        <topology evidence="1">Multi-pass membrane protein</topology>
    </subcellularLocation>
</comment>
<dbReference type="InterPro" id="IPR000917">
    <property type="entry name" value="Sulfatase_N"/>
</dbReference>
<keyword evidence="3" id="KW-0997">Cell inner membrane</keyword>
<organism evidence="11 12">
    <name type="scientific">Bowmanella denitrificans</name>
    <dbReference type="NCBI Taxonomy" id="366582"/>
    <lineage>
        <taxon>Bacteria</taxon>
        <taxon>Pseudomonadati</taxon>
        <taxon>Pseudomonadota</taxon>
        <taxon>Gammaproteobacteria</taxon>
        <taxon>Alteromonadales</taxon>
        <taxon>Alteromonadaceae</taxon>
        <taxon>Bowmanella</taxon>
    </lineage>
</organism>
<keyword evidence="12" id="KW-1185">Reference proteome</keyword>
<evidence type="ECO:0000259" key="9">
    <source>
        <dbReference type="Pfam" id="PF00884"/>
    </source>
</evidence>
<keyword evidence="2" id="KW-1003">Cell membrane</keyword>
<evidence type="ECO:0000259" key="10">
    <source>
        <dbReference type="Pfam" id="PF08019"/>
    </source>
</evidence>
<dbReference type="Pfam" id="PF08019">
    <property type="entry name" value="EptA_B_N"/>
    <property type="match status" value="1"/>
</dbReference>
<feature type="domain" description="Phosphoethanolamine transferase N-terminal" evidence="10">
    <location>
        <begin position="57"/>
        <end position="202"/>
    </location>
</feature>
<feature type="domain" description="Sulfatase N-terminal" evidence="9">
    <location>
        <begin position="229"/>
        <end position="511"/>
    </location>
</feature>
<keyword evidence="7 8" id="KW-0472">Membrane</keyword>
<evidence type="ECO:0000313" key="12">
    <source>
        <dbReference type="Proteomes" id="UP001501757"/>
    </source>
</evidence>
<sequence length="534" mass="59922">MHSDMFSVRIRPWQSQLLLVFFLLISANLSFFAELTALYPLPQHLGFVLSVALLLGFLLLLMIQLLSILIAPRWLYPILLLIAAITGYFTDELGTVFDRIMLTNVLQTNPDEAKDLLSAGLVWRIMLLAVLPGLLLSGSKGLQRPAIKASVISLCSIFALTLLSMLPFSDQYASFFREHKSVRYHANPIYPIYSAVDLVARQLRNPAHKQLVKLTGEHLAPKPTGHSELVIVVVGETARADHFALNGYSRQTNPMLSKQANLLSYANVSSCGTSTAVSVPCLFSFSHRDAFDLDSAKYTENVLDVLHKAGVNVLWRDNNSDSKGVATRLPYEDFRSPDHNPECDKTECRDIGMLAGLQDYINQQQGDILIVLHQMGSHGPAYHKRYPANFEHFVPACKSQELAECSTQEIINAYDNSILYTDYFLNQVIELLKRNTPKFETAMLYMSDHGESLGENGLYLHGMPYFLAPRSQTHVPFLVWVGESSDILLEPSRGLTHQAYSHDDFSCSLLQSFEIDSHIIGNTPCVPYFVYRDE</sequence>
<protein>
    <submittedName>
        <fullName evidence="11">Phosphoethanolamine--lipid A transferase</fullName>
    </submittedName>
</protein>
<evidence type="ECO:0000313" key="11">
    <source>
        <dbReference type="EMBL" id="GAA0360831.1"/>
    </source>
</evidence>
<proteinExistence type="predicted"/>
<dbReference type="PANTHER" id="PTHR30443:SF0">
    <property type="entry name" value="PHOSPHOETHANOLAMINE TRANSFERASE EPTA"/>
    <property type="match status" value="1"/>
</dbReference>
<dbReference type="NCBIfam" id="NF028537">
    <property type="entry name" value="P_eth_NH2_trans"/>
    <property type="match status" value="1"/>
</dbReference>
<comment type="caution">
    <text evidence="11">The sequence shown here is derived from an EMBL/GenBank/DDBJ whole genome shotgun (WGS) entry which is preliminary data.</text>
</comment>
<evidence type="ECO:0000256" key="4">
    <source>
        <dbReference type="ARBA" id="ARBA00022679"/>
    </source>
</evidence>
<evidence type="ECO:0000256" key="5">
    <source>
        <dbReference type="ARBA" id="ARBA00022692"/>
    </source>
</evidence>
<keyword evidence="4 11" id="KW-0808">Transferase</keyword>
<feature type="transmembrane region" description="Helical" evidence="8">
    <location>
        <begin position="117"/>
        <end position="137"/>
    </location>
</feature>
<feature type="transmembrane region" description="Helical" evidence="8">
    <location>
        <begin position="48"/>
        <end position="71"/>
    </location>
</feature>
<dbReference type="InterPro" id="IPR058130">
    <property type="entry name" value="PEA_transf_C"/>
</dbReference>
<evidence type="ECO:0000256" key="8">
    <source>
        <dbReference type="SAM" id="Phobius"/>
    </source>
</evidence>
<dbReference type="InterPro" id="IPR017850">
    <property type="entry name" value="Alkaline_phosphatase_core_sf"/>
</dbReference>
<gene>
    <name evidence="11" type="ORF">GCM10009092_26360</name>
</gene>